<proteinExistence type="predicted"/>
<dbReference type="WBParaSite" id="JU765_v2.g9568.t1">
    <property type="protein sequence ID" value="JU765_v2.g9568.t1"/>
    <property type="gene ID" value="JU765_v2.g9568"/>
</dbReference>
<organism evidence="1 2">
    <name type="scientific">Panagrolaimus sp. JU765</name>
    <dbReference type="NCBI Taxonomy" id="591449"/>
    <lineage>
        <taxon>Eukaryota</taxon>
        <taxon>Metazoa</taxon>
        <taxon>Ecdysozoa</taxon>
        <taxon>Nematoda</taxon>
        <taxon>Chromadorea</taxon>
        <taxon>Rhabditida</taxon>
        <taxon>Tylenchina</taxon>
        <taxon>Panagrolaimomorpha</taxon>
        <taxon>Panagrolaimoidea</taxon>
        <taxon>Panagrolaimidae</taxon>
        <taxon>Panagrolaimus</taxon>
    </lineage>
</organism>
<dbReference type="Proteomes" id="UP000887576">
    <property type="component" value="Unplaced"/>
</dbReference>
<name>A0AC34RSM7_9BILA</name>
<accession>A0AC34RSM7</accession>
<sequence length="123" mass="13758">MLPRREGPKDLNDILENLSSGSRSRSHGDLWNGSETPTNNGFGVRKDFKSSLALKIRSLTPSRNWDFRGLTDGDRYIPQRDSDQMDLARYKISREINNLNKSSSPPISPAKMAGDALLRASKP</sequence>
<evidence type="ECO:0000313" key="2">
    <source>
        <dbReference type="WBParaSite" id="JU765_v2.g9568.t1"/>
    </source>
</evidence>
<reference evidence="2" key="1">
    <citation type="submission" date="2022-11" db="UniProtKB">
        <authorList>
            <consortium name="WormBaseParasite"/>
        </authorList>
    </citation>
    <scope>IDENTIFICATION</scope>
</reference>
<evidence type="ECO:0000313" key="1">
    <source>
        <dbReference type="Proteomes" id="UP000887576"/>
    </source>
</evidence>
<protein>
    <submittedName>
        <fullName evidence="2">Uncharacterized protein</fullName>
    </submittedName>
</protein>